<dbReference type="CDD" id="cd23787">
    <property type="entry name" value="RWD_CSM1"/>
    <property type="match status" value="1"/>
</dbReference>
<evidence type="ECO:0000313" key="4">
    <source>
        <dbReference type="EMBL" id="GAV54244.1"/>
    </source>
</evidence>
<dbReference type="InterPro" id="IPR041671">
    <property type="entry name" value="Csm1_N"/>
</dbReference>
<dbReference type="Pfam" id="PF18504">
    <property type="entry name" value="Csm1_N"/>
    <property type="match status" value="1"/>
</dbReference>
<protein>
    <recommendedName>
        <fullName evidence="6">Monopolin complex subunit CSM1</fullName>
    </recommendedName>
</protein>
<evidence type="ECO:0000259" key="2">
    <source>
        <dbReference type="Pfam" id="PF12539"/>
    </source>
</evidence>
<dbReference type="InterPro" id="IPR038608">
    <property type="entry name" value="Csm1/Pcs1_C_sf"/>
</dbReference>
<dbReference type="PANTHER" id="PTHR28006:SF1">
    <property type="entry name" value="MONOPOLIN COMPLEX SUBUNIT CSM1"/>
    <property type="match status" value="1"/>
</dbReference>
<dbReference type="GO" id="GO:1990644">
    <property type="term" value="F:microtubule site clamp"/>
    <property type="evidence" value="ECO:0007669"/>
    <property type="project" value="TreeGrafter"/>
</dbReference>
<feature type="domain" description="Csm1 N-terminal" evidence="3">
    <location>
        <begin position="1"/>
        <end position="64"/>
    </location>
</feature>
<dbReference type="GO" id="GO:0033551">
    <property type="term" value="C:monopolin complex"/>
    <property type="evidence" value="ECO:0007669"/>
    <property type="project" value="InterPro"/>
</dbReference>
<dbReference type="GO" id="GO:0034506">
    <property type="term" value="C:chromosome, centromeric core domain"/>
    <property type="evidence" value="ECO:0007669"/>
    <property type="project" value="TreeGrafter"/>
</dbReference>
<dbReference type="PANTHER" id="PTHR28006">
    <property type="entry name" value="MONOPOLIN COMPLEX SUBUNIT CSM1"/>
    <property type="match status" value="1"/>
</dbReference>
<reference evidence="4 5" key="1">
    <citation type="submission" date="2016-08" db="EMBL/GenBank/DDBJ databases">
        <title>Draft genome sequence of allopolyploid Zygosaccharomyces rouxii.</title>
        <authorList>
            <person name="Watanabe J."/>
            <person name="Uehara K."/>
            <person name="Mogi Y."/>
            <person name="Tsukioka Y."/>
        </authorList>
    </citation>
    <scope>NUCLEOTIDE SEQUENCE [LARGE SCALE GENOMIC DNA]</scope>
    <source>
        <strain evidence="4 5">NBRC 110957</strain>
    </source>
</reference>
<dbReference type="Gene3D" id="3.90.1150.80">
    <property type="match status" value="1"/>
</dbReference>
<dbReference type="Proteomes" id="UP000187013">
    <property type="component" value="Unassembled WGS sequence"/>
</dbReference>
<evidence type="ECO:0000259" key="3">
    <source>
        <dbReference type="Pfam" id="PF18504"/>
    </source>
</evidence>
<keyword evidence="1" id="KW-0175">Coiled coil</keyword>
<evidence type="ECO:0008006" key="6">
    <source>
        <dbReference type="Google" id="ProtNLM"/>
    </source>
</evidence>
<gene>
    <name evidence="4" type="ORF">ZYGR_0AK07460</name>
</gene>
<sequence length="173" mass="20170">MDVLSQYRDSVKERLENADVLVSKLVHENTILEQNLDIRNQELESNRRRIKELEEQVKQSDESMELVKDLFEHLCGVRVHKCYEDDAGLWFDTSQGSRNGIMDYKLGFVRSDESGTEVVYIPLLKQRSSDELKILQQQIPSYMFDTLSFPLKSLPQFYSKMARCLGKEIKDGD</sequence>
<evidence type="ECO:0000313" key="5">
    <source>
        <dbReference type="Proteomes" id="UP000187013"/>
    </source>
</evidence>
<dbReference type="InterPro" id="IPR040349">
    <property type="entry name" value="Csm1/Pcs1"/>
</dbReference>
<dbReference type="AlphaFoldDB" id="A0A1Q3AES9"/>
<dbReference type="OrthoDB" id="2431049at2759"/>
<dbReference type="GO" id="GO:0045144">
    <property type="term" value="P:meiotic sister chromatid segregation"/>
    <property type="evidence" value="ECO:0007669"/>
    <property type="project" value="TreeGrafter"/>
</dbReference>
<feature type="coiled-coil region" evidence="1">
    <location>
        <begin position="33"/>
        <end position="70"/>
    </location>
</feature>
<dbReference type="GO" id="GO:0051315">
    <property type="term" value="P:attachment of mitotic spindle microtubules to kinetochore"/>
    <property type="evidence" value="ECO:0007669"/>
    <property type="project" value="TreeGrafter"/>
</dbReference>
<dbReference type="InterPro" id="IPR020981">
    <property type="entry name" value="Csm1/Pcs1_C"/>
</dbReference>
<dbReference type="Gene3D" id="1.20.5.340">
    <property type="match status" value="1"/>
</dbReference>
<comment type="caution">
    <text evidence="4">The sequence shown here is derived from an EMBL/GenBank/DDBJ whole genome shotgun (WGS) entry which is preliminary data.</text>
</comment>
<dbReference type="Pfam" id="PF12539">
    <property type="entry name" value="Csm1"/>
    <property type="match status" value="1"/>
</dbReference>
<name>A0A1Q3AES9_ZYGRO</name>
<evidence type="ECO:0000256" key="1">
    <source>
        <dbReference type="SAM" id="Coils"/>
    </source>
</evidence>
<dbReference type="GO" id="GO:0072686">
    <property type="term" value="C:mitotic spindle"/>
    <property type="evidence" value="ECO:0007669"/>
    <property type="project" value="TreeGrafter"/>
</dbReference>
<accession>A0A1Q3AES9</accession>
<dbReference type="EMBL" id="BDGX01000037">
    <property type="protein sequence ID" value="GAV54244.1"/>
    <property type="molecule type" value="Genomic_DNA"/>
</dbReference>
<feature type="domain" description="Monopolin complex subunit Csm1/Pcs1 C-terminal" evidence="2">
    <location>
        <begin position="66"/>
        <end position="151"/>
    </location>
</feature>
<dbReference type="GO" id="GO:0005730">
    <property type="term" value="C:nucleolus"/>
    <property type="evidence" value="ECO:0007669"/>
    <property type="project" value="TreeGrafter"/>
</dbReference>
<organism evidence="4 5">
    <name type="scientific">Zygosaccharomyces rouxii</name>
    <dbReference type="NCBI Taxonomy" id="4956"/>
    <lineage>
        <taxon>Eukaryota</taxon>
        <taxon>Fungi</taxon>
        <taxon>Dikarya</taxon>
        <taxon>Ascomycota</taxon>
        <taxon>Saccharomycotina</taxon>
        <taxon>Saccharomycetes</taxon>
        <taxon>Saccharomycetales</taxon>
        <taxon>Saccharomycetaceae</taxon>
        <taxon>Zygosaccharomyces</taxon>
    </lineage>
</organism>
<proteinExistence type="predicted"/>